<sequence>MSGSAIAWHWQPVPESDIAAPQAAVAFGDAAERLLKRLETMPAERRSALMLSAGEGLLVALGPEHALPWVESVEYARPDDSVRQLWLPTKWQPDVSTDALATALNIRSPVWPMLLWRQPALIIPLNRQWPAGDDLLADIRRRWSGAYRS</sequence>
<dbReference type="RefSeq" id="WP_011136286.1">
    <property type="nucleotide sequence ID" value="NZ_CP024028.1"/>
</dbReference>
<dbReference type="EMBL" id="NHOO01000015">
    <property type="protein sequence ID" value="OVE46816.1"/>
    <property type="molecule type" value="Genomic_DNA"/>
</dbReference>
<gene>
    <name evidence="2" type="ORF">CBW21_16840</name>
    <name evidence="3" type="ORF">NCTC9695_03968</name>
</gene>
<dbReference type="EMBL" id="LR134182">
    <property type="protein sequence ID" value="VEB43509.1"/>
    <property type="molecule type" value="Genomic_DNA"/>
</dbReference>
<dbReference type="OMA" id="FAICARP"/>
<evidence type="ECO:0000313" key="5">
    <source>
        <dbReference type="Proteomes" id="UP000275777"/>
    </source>
</evidence>
<keyword evidence="4" id="KW-1185">Reference proteome</keyword>
<dbReference type="Pfam" id="PF19921">
    <property type="entry name" value="bpX5"/>
    <property type="match status" value="1"/>
</dbReference>
<dbReference type="InterPro" id="IPR045548">
    <property type="entry name" value="bpX5"/>
</dbReference>
<proteinExistence type="predicted"/>
<dbReference type="Proteomes" id="UP000275777">
    <property type="component" value="Chromosome"/>
</dbReference>
<feature type="domain" description="MoxR-vWA-beta-propeller ternary system" evidence="1">
    <location>
        <begin position="8"/>
        <end position="143"/>
    </location>
</feature>
<evidence type="ECO:0000313" key="2">
    <source>
        <dbReference type="EMBL" id="OVE46816.1"/>
    </source>
</evidence>
<evidence type="ECO:0000313" key="3">
    <source>
        <dbReference type="EMBL" id="VEB43509.1"/>
    </source>
</evidence>
<organism evidence="2 4">
    <name type="scientific">Chromobacterium violaceum</name>
    <dbReference type="NCBI Taxonomy" id="536"/>
    <lineage>
        <taxon>Bacteria</taxon>
        <taxon>Pseudomonadati</taxon>
        <taxon>Pseudomonadota</taxon>
        <taxon>Betaproteobacteria</taxon>
        <taxon>Neisseriales</taxon>
        <taxon>Chromobacteriaceae</taxon>
        <taxon>Chromobacterium</taxon>
    </lineage>
</organism>
<dbReference type="AlphaFoldDB" id="A0A202B5G7"/>
<protein>
    <recommendedName>
        <fullName evidence="1">MoxR-vWA-beta-propeller ternary system domain-containing protein</fullName>
    </recommendedName>
</protein>
<accession>A0A202B5G7</accession>
<reference evidence="2 4" key="1">
    <citation type="submission" date="2017-05" db="EMBL/GenBank/DDBJ databases">
        <title>Chromobacterium violaceum GHPS1 isolated from Hydrocarbon polluted soil in French Guiana display an awesome secondary metabolite arsenal and a battery of drug and heavy-metal-resistance and detoxification of xenobiotics proteins.</title>
        <authorList>
            <person name="Belbahri L."/>
        </authorList>
    </citation>
    <scope>NUCLEOTIDE SEQUENCE [LARGE SCALE GENOMIC DNA]</scope>
    <source>
        <strain evidence="2 4">GHPS1</strain>
    </source>
</reference>
<evidence type="ECO:0000259" key="1">
    <source>
        <dbReference type="Pfam" id="PF19921"/>
    </source>
</evidence>
<reference evidence="3 5" key="2">
    <citation type="submission" date="2018-12" db="EMBL/GenBank/DDBJ databases">
        <authorList>
            <consortium name="Pathogen Informatics"/>
        </authorList>
    </citation>
    <scope>NUCLEOTIDE SEQUENCE [LARGE SCALE GENOMIC DNA]</scope>
    <source>
        <strain evidence="3 5">NCTC9695</strain>
    </source>
</reference>
<evidence type="ECO:0000313" key="4">
    <source>
        <dbReference type="Proteomes" id="UP000196342"/>
    </source>
</evidence>
<dbReference type="Proteomes" id="UP000196342">
    <property type="component" value="Unassembled WGS sequence"/>
</dbReference>
<name>A0A202B5G7_CHRVL</name>